<keyword evidence="5" id="KW-1185">Reference proteome</keyword>
<dbReference type="RefSeq" id="WP_271323064.1">
    <property type="nucleotide sequence ID" value="NZ_JAAGKO020000029.1"/>
</dbReference>
<evidence type="ECO:0000313" key="5">
    <source>
        <dbReference type="Proteomes" id="UP001156398"/>
    </source>
</evidence>
<reference evidence="4 5" key="1">
    <citation type="submission" date="2023-05" db="EMBL/GenBank/DDBJ databases">
        <title>Streptantibioticus silvisoli sp. nov., acidotolerant actinomycetes 1 from pine litter.</title>
        <authorList>
            <person name="Swiecimska M."/>
            <person name="Golinska P."/>
            <person name="Sangal V."/>
            <person name="Wachnowicz B."/>
            <person name="Goodfellow M."/>
        </authorList>
    </citation>
    <scope>NUCLEOTIDE SEQUENCE [LARGE SCALE GENOMIC DNA]</scope>
    <source>
        <strain evidence="4 5">SL54</strain>
    </source>
</reference>
<comment type="caution">
    <text evidence="4">The sequence shown here is derived from an EMBL/GenBank/DDBJ whole genome shotgun (WGS) entry which is preliminary data.</text>
</comment>
<dbReference type="InterPro" id="IPR006311">
    <property type="entry name" value="TAT_signal"/>
</dbReference>
<dbReference type="PROSITE" id="PS51318">
    <property type="entry name" value="TAT"/>
    <property type="match status" value="1"/>
</dbReference>
<evidence type="ECO:0000256" key="1">
    <source>
        <dbReference type="SAM" id="MobiDB-lite"/>
    </source>
</evidence>
<evidence type="ECO:0000256" key="2">
    <source>
        <dbReference type="SAM" id="SignalP"/>
    </source>
</evidence>
<keyword evidence="2" id="KW-0732">Signal</keyword>
<evidence type="ECO:0000259" key="3">
    <source>
        <dbReference type="Pfam" id="PF25564"/>
    </source>
</evidence>
<sequence length="613" mass="59574">MHQPGRRIPHRIRRRTPRRLTTAVALAAALAAAPLAAAGPAIAATGVPATGVPATGVPATGAPAAATSATTPANAPGHPGNPAPPVPVFTEDFEHGQGAAPSTLTGYTGAPPVAETYTADPAWLSGCNGYLVSGGTTATDPPGSGCGPTAWAEVKKLAGALGTWAGSDPATNHAVTAYTQGDPGAGKVQLQTVGPIPLTDTGRFLTFSVDVAAENCFAAHPLLSFFLLDGDRALPTSTAPIDACAHPQSTVGGIGVGTYSSNGSVLFDGSSAGIRLVNDQASGDGNDGAFDNVRLLDATPQLDVGLSPSSVPVGAPATLTFTVTNTDELAAKDGWSFTAQLPAGLSLADGSTTDCGGGTLTAGPGGALAVSGDLAAGQASCVVTAHVTSLTPGSYQVCGANITDRVGLDAPGCAAVTFTAPLFDARANAADVVSPLAGVGPLVPSSHSCVIAPGTDSHSLLTASLGVLGSLGALSSDASGTVAADGTRTAAAHASIANVSLLGGLITADALTTQASAAVAVTANGPGGVTLAGDATFTGLRIAGVTLPVHPAPNTTIALPLVGSVVLNEHVTLSGGRGITVNALHVTLLTGVHLTLSTSTAALPTGPATCPAV</sequence>
<dbReference type="Proteomes" id="UP001156398">
    <property type="component" value="Unassembled WGS sequence"/>
</dbReference>
<name>A0ABT6W2K3_9ACTN</name>
<organism evidence="4 5">
    <name type="scientific">Streptantibioticus silvisoli</name>
    <dbReference type="NCBI Taxonomy" id="2705255"/>
    <lineage>
        <taxon>Bacteria</taxon>
        <taxon>Bacillati</taxon>
        <taxon>Actinomycetota</taxon>
        <taxon>Actinomycetes</taxon>
        <taxon>Kitasatosporales</taxon>
        <taxon>Streptomycetaceae</taxon>
        <taxon>Streptantibioticus</taxon>
    </lineage>
</organism>
<dbReference type="Pfam" id="PF25564">
    <property type="entry name" value="DUF7933"/>
    <property type="match status" value="1"/>
</dbReference>
<accession>A0ABT6W2K3</accession>
<gene>
    <name evidence="4" type="ORF">POF43_019985</name>
</gene>
<feature type="signal peptide" evidence="2">
    <location>
        <begin position="1"/>
        <end position="43"/>
    </location>
</feature>
<feature type="region of interest" description="Disordered" evidence="1">
    <location>
        <begin position="62"/>
        <end position="81"/>
    </location>
</feature>
<feature type="chain" id="PRO_5046469526" evidence="2">
    <location>
        <begin position="44"/>
        <end position="613"/>
    </location>
</feature>
<evidence type="ECO:0000313" key="4">
    <source>
        <dbReference type="EMBL" id="MDI5964973.1"/>
    </source>
</evidence>
<dbReference type="NCBIfam" id="NF040603">
    <property type="entry name" value="choice_anch_P"/>
    <property type="match status" value="1"/>
</dbReference>
<proteinExistence type="predicted"/>
<dbReference type="EMBL" id="JAAGKO020000029">
    <property type="protein sequence ID" value="MDI5964973.1"/>
    <property type="molecule type" value="Genomic_DNA"/>
</dbReference>
<protein>
    <submittedName>
        <fullName evidence="4">Choice-of-anchor P family protein</fullName>
    </submittedName>
</protein>
<feature type="compositionally biased region" description="Low complexity" evidence="1">
    <location>
        <begin position="62"/>
        <end position="78"/>
    </location>
</feature>
<dbReference type="InterPro" id="IPR057693">
    <property type="entry name" value="DUF7933"/>
</dbReference>
<feature type="domain" description="DUF7933" evidence="3">
    <location>
        <begin position="305"/>
        <end position="410"/>
    </location>
</feature>